<reference evidence="2" key="1">
    <citation type="submission" date="2021-12" db="EMBL/GenBank/DDBJ databases">
        <authorList>
            <person name="Zaccaron A."/>
            <person name="Stergiopoulos I."/>
        </authorList>
    </citation>
    <scope>NUCLEOTIDE SEQUENCE</scope>
    <source>
        <strain evidence="2">Race5_Kim</strain>
    </source>
</reference>
<proteinExistence type="predicted"/>
<gene>
    <name evidence="2" type="ORF">CLAFUR5_13314</name>
</gene>
<dbReference type="GO" id="GO:0016702">
    <property type="term" value="F:oxidoreductase activity, acting on single donors with incorporation of molecular oxygen, incorporation of two atoms of oxygen"/>
    <property type="evidence" value="ECO:0007669"/>
    <property type="project" value="InterPro"/>
</dbReference>
<feature type="compositionally biased region" description="Polar residues" evidence="1">
    <location>
        <begin position="10"/>
        <end position="19"/>
    </location>
</feature>
<name>A0A9Q8PJT7_PASFU</name>
<evidence type="ECO:0000256" key="1">
    <source>
        <dbReference type="SAM" id="MobiDB-lite"/>
    </source>
</evidence>
<dbReference type="SUPFAM" id="SSF49482">
    <property type="entry name" value="Aromatic compound dioxygenase"/>
    <property type="match status" value="1"/>
</dbReference>
<evidence type="ECO:0000313" key="2">
    <source>
        <dbReference type="EMBL" id="UJO23778.1"/>
    </source>
</evidence>
<dbReference type="Proteomes" id="UP000756132">
    <property type="component" value="Chromosome 11"/>
</dbReference>
<dbReference type="Gene3D" id="2.60.130.10">
    <property type="entry name" value="Aromatic compound dioxygenase"/>
    <property type="match status" value="1"/>
</dbReference>
<dbReference type="EMBL" id="CP090173">
    <property type="protein sequence ID" value="UJO23778.1"/>
    <property type="molecule type" value="Genomic_DNA"/>
</dbReference>
<dbReference type="PANTHER" id="PTHR34315:SF1">
    <property type="entry name" value="INTRADIOL RING-CLEAVAGE DIOXYGENASES DOMAIN-CONTAINING PROTEIN-RELATED"/>
    <property type="match status" value="1"/>
</dbReference>
<sequence length="249" mass="27365">MVNAKAYGQHTCSSVQLSKPTHPPHPPHNSSQVLRRDITEGEAGIPLELENGIINVNTYEPVPDALISIWHCNATGIHSSLEYSPNTPFETLLKGLGVTNTTGYDNFAFLANGNSTFLREMWPTDSQGVTGFKSIVPGFYVDRSIHIHAQVYTDWNVTINGALDAGTVIETGQIFIPEVLSEGIMPLEPYVSHTEIERLRNSNDSLYNQVLQSGADSTVDYEPLDGEDVRNGVFGLEDESTLYKLDEIG</sequence>
<evidence type="ECO:0000313" key="3">
    <source>
        <dbReference type="Proteomes" id="UP000756132"/>
    </source>
</evidence>
<protein>
    <recommendedName>
        <fullName evidence="4">Intradiol ring-cleavage dioxygenases domain-containing protein</fullName>
    </recommendedName>
</protein>
<evidence type="ECO:0008006" key="4">
    <source>
        <dbReference type="Google" id="ProtNLM"/>
    </source>
</evidence>
<dbReference type="GO" id="GO:0005506">
    <property type="term" value="F:iron ion binding"/>
    <property type="evidence" value="ECO:0007669"/>
    <property type="project" value="InterPro"/>
</dbReference>
<dbReference type="InterPro" id="IPR015889">
    <property type="entry name" value="Intradiol_dOase_core"/>
</dbReference>
<dbReference type="KEGG" id="ffu:CLAFUR5_13314"/>
<organism evidence="2 3">
    <name type="scientific">Passalora fulva</name>
    <name type="common">Tomato leaf mold</name>
    <name type="synonym">Cladosporium fulvum</name>
    <dbReference type="NCBI Taxonomy" id="5499"/>
    <lineage>
        <taxon>Eukaryota</taxon>
        <taxon>Fungi</taxon>
        <taxon>Dikarya</taxon>
        <taxon>Ascomycota</taxon>
        <taxon>Pezizomycotina</taxon>
        <taxon>Dothideomycetes</taxon>
        <taxon>Dothideomycetidae</taxon>
        <taxon>Mycosphaerellales</taxon>
        <taxon>Mycosphaerellaceae</taxon>
        <taxon>Fulvia</taxon>
    </lineage>
</organism>
<reference evidence="2" key="2">
    <citation type="journal article" date="2022" name="Microb. Genom.">
        <title>A chromosome-scale genome assembly of the tomato pathogen Cladosporium fulvum reveals a compartmentalized genome architecture and the presence of a dispensable chromosome.</title>
        <authorList>
            <person name="Zaccaron A.Z."/>
            <person name="Chen L.H."/>
            <person name="Samaras A."/>
            <person name="Stergiopoulos I."/>
        </authorList>
    </citation>
    <scope>NUCLEOTIDE SEQUENCE</scope>
    <source>
        <strain evidence="2">Race5_Kim</strain>
    </source>
</reference>
<dbReference type="AlphaFoldDB" id="A0A9Q8PJT7"/>
<accession>A0A9Q8PJT7</accession>
<keyword evidence="3" id="KW-1185">Reference proteome</keyword>
<dbReference type="OrthoDB" id="121380at2759"/>
<dbReference type="PANTHER" id="PTHR34315">
    <property type="match status" value="1"/>
</dbReference>
<dbReference type="GeneID" id="71993192"/>
<dbReference type="RefSeq" id="XP_047768144.1">
    <property type="nucleotide sequence ID" value="XM_047912462.1"/>
</dbReference>
<feature type="region of interest" description="Disordered" evidence="1">
    <location>
        <begin position="1"/>
        <end position="33"/>
    </location>
</feature>